<reference evidence="2 4" key="2">
    <citation type="submission" date="2018-03" db="EMBL/GenBank/DDBJ databases">
        <title>Genomic Encyclopedia of Archaeal and Bacterial Type Strains, Phase II (KMG-II): from individual species to whole genera.</title>
        <authorList>
            <person name="Goeker M."/>
        </authorList>
    </citation>
    <scope>NUCLEOTIDE SEQUENCE [LARGE SCALE GENOMIC DNA]</scope>
    <source>
        <strain evidence="2 4">DSM 25227</strain>
    </source>
</reference>
<dbReference type="Proteomes" id="UP000245839">
    <property type="component" value="Unassembled WGS sequence"/>
</dbReference>
<protein>
    <recommendedName>
        <fullName evidence="6">ATP-binding protein</fullName>
    </recommendedName>
</protein>
<reference evidence="3 5" key="1">
    <citation type="submission" date="2016-10" db="EMBL/GenBank/DDBJ databases">
        <authorList>
            <person name="Cai Z."/>
        </authorList>
    </citation>
    <scope>NUCLEOTIDE SEQUENCE [LARGE SCALE GENOMIC DNA]</scope>
    <source>
        <strain evidence="3 5">DSM 25227</strain>
    </source>
</reference>
<organism evidence="3 5">
    <name type="scientific">Jannaschia seohaensis</name>
    <dbReference type="NCBI Taxonomy" id="475081"/>
    <lineage>
        <taxon>Bacteria</taxon>
        <taxon>Pseudomonadati</taxon>
        <taxon>Pseudomonadota</taxon>
        <taxon>Alphaproteobacteria</taxon>
        <taxon>Rhodobacterales</taxon>
        <taxon>Roseobacteraceae</taxon>
        <taxon>Jannaschia</taxon>
    </lineage>
</organism>
<keyword evidence="4" id="KW-1185">Reference proteome</keyword>
<dbReference type="Proteomes" id="UP000251571">
    <property type="component" value="Unassembled WGS sequence"/>
</dbReference>
<accession>A0A2Y9B2X2</accession>
<dbReference type="EMBL" id="UETC01000013">
    <property type="protein sequence ID" value="SSA50315.1"/>
    <property type="molecule type" value="Genomic_DNA"/>
</dbReference>
<evidence type="ECO:0008006" key="6">
    <source>
        <dbReference type="Google" id="ProtNLM"/>
    </source>
</evidence>
<feature type="compositionally biased region" description="Polar residues" evidence="1">
    <location>
        <begin position="561"/>
        <end position="579"/>
    </location>
</feature>
<evidence type="ECO:0000256" key="1">
    <source>
        <dbReference type="SAM" id="MobiDB-lite"/>
    </source>
</evidence>
<evidence type="ECO:0000313" key="2">
    <source>
        <dbReference type="EMBL" id="PWJ13802.1"/>
    </source>
</evidence>
<proteinExistence type="predicted"/>
<name>A0A2Y9B2X2_9RHOB</name>
<feature type="region of interest" description="Disordered" evidence="1">
    <location>
        <begin position="558"/>
        <end position="597"/>
    </location>
</feature>
<dbReference type="OrthoDB" id="784829at2"/>
<dbReference type="RefSeq" id="WP_109565862.1">
    <property type="nucleotide sequence ID" value="NZ_QGDJ01000013.1"/>
</dbReference>
<sequence length="652" mass="70873">MTGQLQPDDFDPHGDATVGADETLNLLDGLVDRAAEDPGAPFAPDVLKCLIALKTENRAGFEDLRFRLKKAGCRVTALDEAMARECGGGRGPTQAEILIEFTAAAELFHTPDGTAFADLRIEDHRETWPVRSKGFRRWLTQQYFEQTGGAPSSEAQVSALNVIEAKAHYDGPERPVFNRVGRYGDRLYLDLGDDAWRAVEIDASGWQVVESPPVRFRRASGMRPLPVPTRGGSIETLRRFLNVKSNEDFVLVVAWAMAVLRECGPYPALVLSGEQGSAKSTFSAILRALLDPNGAPLRALPREDRDLFIAASNGHVLAFDNVSALPGWISDTLCRLATGGGFAVRQLYTDQDEVLFQAARPMILNGIEDIVTRPDLADRAVFLTLEAIPEEYRRPEAELWAAFEAERPRILGVLLDAVAEGLRRLPETQLPKHPRMADFALWASACESALWPTGTFWSAYSGNRDEAVEGVIDADPVATALRATMRERTEWTGTATELLSALTEAVGERVAKSKTWPDSPRTLSGWLRRAATFLRKVGIEIDYYREGRARTRMIRITAATNQPSQKNGGTRPSAASASSVAGEKPCSENGFGHGAARTVAGDADDLHIGAEHTARAKHLKPRGEVAADAADADCAPQSGPEKGNAAGLEGRL</sequence>
<evidence type="ECO:0000313" key="5">
    <source>
        <dbReference type="Proteomes" id="UP000251571"/>
    </source>
</evidence>
<feature type="region of interest" description="Disordered" evidence="1">
    <location>
        <begin position="609"/>
        <end position="652"/>
    </location>
</feature>
<dbReference type="InterPro" id="IPR027417">
    <property type="entry name" value="P-loop_NTPase"/>
</dbReference>
<dbReference type="EMBL" id="QGDJ01000013">
    <property type="protein sequence ID" value="PWJ13802.1"/>
    <property type="molecule type" value="Genomic_DNA"/>
</dbReference>
<feature type="compositionally biased region" description="Low complexity" evidence="1">
    <location>
        <begin position="626"/>
        <end position="635"/>
    </location>
</feature>
<dbReference type="AlphaFoldDB" id="A0A2Y9B2X2"/>
<dbReference type="SUPFAM" id="SSF52540">
    <property type="entry name" value="P-loop containing nucleoside triphosphate hydrolases"/>
    <property type="match status" value="1"/>
</dbReference>
<gene>
    <name evidence="2" type="ORF">BCF38_11333</name>
    <name evidence="3" type="ORF">SAMN05421539_11333</name>
</gene>
<evidence type="ECO:0000313" key="3">
    <source>
        <dbReference type="EMBL" id="SSA50315.1"/>
    </source>
</evidence>
<evidence type="ECO:0000313" key="4">
    <source>
        <dbReference type="Proteomes" id="UP000245839"/>
    </source>
</evidence>